<organism evidence="10 11">
    <name type="scientific">Marinobacter salarius</name>
    <dbReference type="NCBI Taxonomy" id="1420917"/>
    <lineage>
        <taxon>Bacteria</taxon>
        <taxon>Pseudomonadati</taxon>
        <taxon>Pseudomonadota</taxon>
        <taxon>Gammaproteobacteria</taxon>
        <taxon>Pseudomonadales</taxon>
        <taxon>Marinobacteraceae</taxon>
        <taxon>Marinobacter</taxon>
    </lineage>
</organism>
<dbReference type="InterPro" id="IPR036116">
    <property type="entry name" value="FN3_sf"/>
</dbReference>
<evidence type="ECO:0000256" key="2">
    <source>
        <dbReference type="ARBA" id="ARBA00022525"/>
    </source>
</evidence>
<dbReference type="HOGENOM" id="CLU_419088_0_0_6"/>
<evidence type="ECO:0000256" key="1">
    <source>
        <dbReference type="ARBA" id="ARBA00004613"/>
    </source>
</evidence>
<dbReference type="PANTHER" id="PTHR42970">
    <property type="entry name" value="PECTATE LYASE C-RELATED"/>
    <property type="match status" value="1"/>
</dbReference>
<evidence type="ECO:0000256" key="3">
    <source>
        <dbReference type="ARBA" id="ARBA00022723"/>
    </source>
</evidence>
<dbReference type="Pfam" id="PF18884">
    <property type="entry name" value="TSP3_bac"/>
    <property type="match status" value="2"/>
</dbReference>
<accession>W5YTB9</accession>
<dbReference type="InterPro" id="IPR059100">
    <property type="entry name" value="TSP3_bac"/>
</dbReference>
<keyword evidence="4" id="KW-0732">Signal</keyword>
<dbReference type="Gene3D" id="3.90.182.10">
    <property type="entry name" value="Toxin - Anthrax Protective Antigen,domain 1"/>
    <property type="match status" value="2"/>
</dbReference>
<dbReference type="PROSITE" id="PS51257">
    <property type="entry name" value="PROKAR_LIPOPROTEIN"/>
    <property type="match status" value="1"/>
</dbReference>
<dbReference type="InterPro" id="IPR013783">
    <property type="entry name" value="Ig-like_fold"/>
</dbReference>
<evidence type="ECO:0000256" key="5">
    <source>
        <dbReference type="ARBA" id="ARBA00022837"/>
    </source>
</evidence>
<dbReference type="SUPFAM" id="SSF49265">
    <property type="entry name" value="Fibronectin type III"/>
    <property type="match status" value="1"/>
</dbReference>
<dbReference type="GO" id="GO:0046872">
    <property type="term" value="F:metal ion binding"/>
    <property type="evidence" value="ECO:0007669"/>
    <property type="project" value="UniProtKB-KW"/>
</dbReference>
<dbReference type="CDD" id="cd00063">
    <property type="entry name" value="FN3"/>
    <property type="match status" value="1"/>
</dbReference>
<gene>
    <name evidence="10" type="ORF">AU15_15265</name>
</gene>
<dbReference type="RefSeq" id="WP_041334791.1">
    <property type="nucleotide sequence ID" value="NZ_DCAM01000005.1"/>
</dbReference>
<dbReference type="PROSITE" id="PS50853">
    <property type="entry name" value="FN3"/>
    <property type="match status" value="1"/>
</dbReference>
<feature type="domain" description="PA14" evidence="9">
    <location>
        <begin position="349"/>
        <end position="498"/>
    </location>
</feature>
<proteinExistence type="predicted"/>
<dbReference type="AlphaFoldDB" id="W5YTB9"/>
<dbReference type="KEGG" id="msr:AU15_15265"/>
<feature type="domain" description="PA14" evidence="9">
    <location>
        <begin position="40"/>
        <end position="196"/>
    </location>
</feature>
<feature type="compositionally biased region" description="Polar residues" evidence="7">
    <location>
        <begin position="477"/>
        <end position="488"/>
    </location>
</feature>
<dbReference type="SUPFAM" id="SSF56988">
    <property type="entry name" value="Anthrax protective antigen"/>
    <property type="match status" value="2"/>
</dbReference>
<dbReference type="SMART" id="SM00758">
    <property type="entry name" value="PA14"/>
    <property type="match status" value="2"/>
</dbReference>
<dbReference type="Gene3D" id="2.60.40.10">
    <property type="entry name" value="Immunoglobulins"/>
    <property type="match status" value="1"/>
</dbReference>
<dbReference type="InterPro" id="IPR003961">
    <property type="entry name" value="FN3_dom"/>
</dbReference>
<dbReference type="PROSITE" id="PS51820">
    <property type="entry name" value="PA14"/>
    <property type="match status" value="2"/>
</dbReference>
<keyword evidence="3" id="KW-0479">Metal-binding</keyword>
<dbReference type="PANTHER" id="PTHR42970:SF1">
    <property type="entry name" value="PECTATE LYASE C-RELATED"/>
    <property type="match status" value="1"/>
</dbReference>
<evidence type="ECO:0000256" key="4">
    <source>
        <dbReference type="ARBA" id="ARBA00022729"/>
    </source>
</evidence>
<protein>
    <recommendedName>
        <fullName evidence="12">PA14 domain-containing protein</fullName>
    </recommendedName>
</protein>
<dbReference type="InterPro" id="IPR052063">
    <property type="entry name" value="Polysaccharide_Lyase_1"/>
</dbReference>
<dbReference type="EMBL" id="CP007152">
    <property type="protein sequence ID" value="AHI32134.1"/>
    <property type="molecule type" value="Genomic_DNA"/>
</dbReference>
<evidence type="ECO:0000259" key="8">
    <source>
        <dbReference type="PROSITE" id="PS50853"/>
    </source>
</evidence>
<dbReference type="Proteomes" id="UP000035081">
    <property type="component" value="Chromosome"/>
</dbReference>
<keyword evidence="5" id="KW-0106">Calcium</keyword>
<reference evidence="10 11" key="1">
    <citation type="journal article" date="2014" name="Genome Announc.">
        <title>Draft Genome Sequences of Marinobacter similis A3d10T and Marinobacter salarius R9SW1T.</title>
        <authorList>
            <person name="Ivanova E.P."/>
            <person name="Ng H.J."/>
            <person name="Webb H.K."/>
            <person name="Feng G."/>
            <person name="Oshima K."/>
            <person name="Hattori M."/>
            <person name="Ohkuma M."/>
            <person name="Sergeev A.F."/>
            <person name="Mikhailov V.V."/>
            <person name="Crawford R.J."/>
            <person name="Sawabe T."/>
        </authorList>
    </citation>
    <scope>NUCLEOTIDE SEQUENCE [LARGE SCALE GENOMIC DNA]</scope>
    <source>
        <strain evidence="11">A3d10 and R9SW1</strain>
    </source>
</reference>
<evidence type="ECO:0000313" key="11">
    <source>
        <dbReference type="Proteomes" id="UP000035081"/>
    </source>
</evidence>
<keyword evidence="2" id="KW-0964">Secreted</keyword>
<feature type="domain" description="Fibronectin type-III" evidence="8">
    <location>
        <begin position="560"/>
        <end position="658"/>
    </location>
</feature>
<evidence type="ECO:0000256" key="7">
    <source>
        <dbReference type="SAM" id="MobiDB-lite"/>
    </source>
</evidence>
<keyword evidence="6" id="KW-0325">Glycoprotein</keyword>
<name>W5YTB9_9GAMM</name>
<dbReference type="InterPro" id="IPR037524">
    <property type="entry name" value="PA14/GLEYA"/>
</dbReference>
<comment type="subcellular location">
    <subcellularLocation>
        <location evidence="1">Secreted</location>
    </subcellularLocation>
</comment>
<dbReference type="InterPro" id="IPR011658">
    <property type="entry name" value="PA14_dom"/>
</dbReference>
<evidence type="ECO:0000256" key="6">
    <source>
        <dbReference type="ARBA" id="ARBA00023180"/>
    </source>
</evidence>
<evidence type="ECO:0000259" key="9">
    <source>
        <dbReference type="PROSITE" id="PS51820"/>
    </source>
</evidence>
<evidence type="ECO:0000313" key="10">
    <source>
        <dbReference type="EMBL" id="AHI32134.1"/>
    </source>
</evidence>
<sequence>MSITKVLGLGSTVILISGCQSWQLQDIEDLPPTAALPETSEPGVVEIRYYDNLDGVEIDTMTSATKFPDNPDEVDTLTSLEAPENRVDNYGTYVRGFIKPPTSGEYRFFVSGNDKVEFWLSTSSSPDDADILATVPGWTYVNQFSKYSSQTSPYVTLDASQRYYFEVFQKEGAGSDHFAVAWEGPGISQQIVDSNYIHSYAQSGETAGLSEMEAYSLGYRVGFLDGNQGIAFNPEYPPLDEDQDGLYDKWETVYGLDPTNPADSTSDPDNDLLSAADEFLLGTAENNADTDGDGIPDGAEYAYGMDPLDAGDASGDMDNDSYTNLEEYLAGTSPEDANEVPEPSEQEPVYVEGFVGQYYSGIAFDDFVDARVDRSVDFNWGTGQPHSQLSDDNFSVRWNGIFTAPHDSGTNTYRFTVRTNDGVRLYANGTLVIDDWTEHAPTEFQYERTLSPGEEVLLSMEYFERVGSAVAEYRATNTNTGGTLSTPATVKAPDPTTSHSLDSDNDGIPDTWELSQGLSPWVDDADSVSNNAGISNIEAYNSGLDPFTLEEVGTVNTSPGPTEPSPEPAEPNGSITLSWTAPGTRLDGSSLSLSEIDYYRIRYGQSPGALTQTQQVDGAETSFTFGDLASGVWYFSISVVDQGGLASAPSEVVSQQVE</sequence>
<evidence type="ECO:0008006" key="12">
    <source>
        <dbReference type="Google" id="ProtNLM"/>
    </source>
</evidence>
<feature type="region of interest" description="Disordered" evidence="7">
    <location>
        <begin position="477"/>
        <end position="506"/>
    </location>
</feature>
<dbReference type="Pfam" id="PF07691">
    <property type="entry name" value="PA14"/>
    <property type="match status" value="2"/>
</dbReference>